<comment type="caution">
    <text evidence="1">The sequence shown here is derived from an EMBL/GenBank/DDBJ whole genome shotgun (WGS) entry which is preliminary data.</text>
</comment>
<evidence type="ECO:0000313" key="2">
    <source>
        <dbReference type="Proteomes" id="UP000314294"/>
    </source>
</evidence>
<sequence>MLEIQHRQNQSDKEKVSQVRIVVKGQIQHGFSHSPEGKGLNAGAQGGARRLVGQAEVDDFKPKERLVGSVLHEVKKTFVQVLKLQTDVLVAGESSVPLNQVALVRVQQLKSQQDFHLAIHSRSVIDVEPVNPEEACGAVGIAAETK</sequence>
<protein>
    <submittedName>
        <fullName evidence="1">Uncharacterized protein</fullName>
    </submittedName>
</protein>
<reference evidence="1 2" key="1">
    <citation type="submission" date="2019-03" db="EMBL/GenBank/DDBJ databases">
        <title>First draft genome of Liparis tanakae, snailfish: a comprehensive survey of snailfish specific genes.</title>
        <authorList>
            <person name="Kim W."/>
            <person name="Song I."/>
            <person name="Jeong J.-H."/>
            <person name="Kim D."/>
            <person name="Kim S."/>
            <person name="Ryu S."/>
            <person name="Song J.Y."/>
            <person name="Lee S.K."/>
        </authorList>
    </citation>
    <scope>NUCLEOTIDE SEQUENCE [LARGE SCALE GENOMIC DNA]</scope>
    <source>
        <tissue evidence="1">Muscle</tissue>
    </source>
</reference>
<proteinExistence type="predicted"/>
<accession>A0A4Z2HFC6</accession>
<dbReference type="EMBL" id="SRLO01000261">
    <property type="protein sequence ID" value="TNN63995.1"/>
    <property type="molecule type" value="Genomic_DNA"/>
</dbReference>
<evidence type="ECO:0000313" key="1">
    <source>
        <dbReference type="EMBL" id="TNN63995.1"/>
    </source>
</evidence>
<keyword evidence="2" id="KW-1185">Reference proteome</keyword>
<organism evidence="1 2">
    <name type="scientific">Liparis tanakae</name>
    <name type="common">Tanaka's snailfish</name>
    <dbReference type="NCBI Taxonomy" id="230148"/>
    <lineage>
        <taxon>Eukaryota</taxon>
        <taxon>Metazoa</taxon>
        <taxon>Chordata</taxon>
        <taxon>Craniata</taxon>
        <taxon>Vertebrata</taxon>
        <taxon>Euteleostomi</taxon>
        <taxon>Actinopterygii</taxon>
        <taxon>Neopterygii</taxon>
        <taxon>Teleostei</taxon>
        <taxon>Neoteleostei</taxon>
        <taxon>Acanthomorphata</taxon>
        <taxon>Eupercaria</taxon>
        <taxon>Perciformes</taxon>
        <taxon>Cottioidei</taxon>
        <taxon>Cottales</taxon>
        <taxon>Liparidae</taxon>
        <taxon>Liparis</taxon>
    </lineage>
</organism>
<dbReference type="AlphaFoldDB" id="A0A4Z2HFC6"/>
<dbReference type="Proteomes" id="UP000314294">
    <property type="component" value="Unassembled WGS sequence"/>
</dbReference>
<gene>
    <name evidence="1" type="ORF">EYF80_025837</name>
</gene>
<name>A0A4Z2HFC6_9TELE</name>